<dbReference type="InterPro" id="IPR001387">
    <property type="entry name" value="Cro/C1-type_HTH"/>
</dbReference>
<dbReference type="RefSeq" id="WP_161390559.1">
    <property type="nucleotide sequence ID" value="NZ_JBHSCP010000001.1"/>
</dbReference>
<proteinExistence type="predicted"/>
<sequence length="74" mass="8038">MNLKDWLSDQGLRNADFAKRIDCTAEAVRRYANGDRIPGRDIMPKIVEETGGAVTANDFFDLDPAAIQAAQAAA</sequence>
<reference evidence="1 2" key="1">
    <citation type="submission" date="2019-12" db="EMBL/GenBank/DDBJ databases">
        <title>Genomic-based taxomic classification of the family Erythrobacteraceae.</title>
        <authorList>
            <person name="Xu L."/>
        </authorList>
    </citation>
    <scope>NUCLEOTIDE SEQUENCE [LARGE SCALE GENOMIC DNA]</scope>
    <source>
        <strain evidence="1 2">S36</strain>
    </source>
</reference>
<dbReference type="InterPro" id="IPR010982">
    <property type="entry name" value="Lambda_DNA-bd_dom_sf"/>
</dbReference>
<dbReference type="GO" id="GO:0003677">
    <property type="term" value="F:DNA binding"/>
    <property type="evidence" value="ECO:0007669"/>
    <property type="project" value="InterPro"/>
</dbReference>
<gene>
    <name evidence="1" type="ORF">GRI97_08215</name>
</gene>
<accession>A0A6I4TUU1</accession>
<organism evidence="1 2">
    <name type="scientific">Croceibacterium xixiisoli</name>
    <dbReference type="NCBI Taxonomy" id="1476466"/>
    <lineage>
        <taxon>Bacteria</taxon>
        <taxon>Pseudomonadati</taxon>
        <taxon>Pseudomonadota</taxon>
        <taxon>Alphaproteobacteria</taxon>
        <taxon>Sphingomonadales</taxon>
        <taxon>Erythrobacteraceae</taxon>
        <taxon>Croceibacterium</taxon>
    </lineage>
</organism>
<evidence type="ECO:0000313" key="2">
    <source>
        <dbReference type="Proteomes" id="UP000469430"/>
    </source>
</evidence>
<dbReference type="EMBL" id="WTYJ01000001">
    <property type="protein sequence ID" value="MXO98971.1"/>
    <property type="molecule type" value="Genomic_DNA"/>
</dbReference>
<evidence type="ECO:0000313" key="1">
    <source>
        <dbReference type="EMBL" id="MXO98971.1"/>
    </source>
</evidence>
<protein>
    <submittedName>
        <fullName evidence="1">XRE family transcriptional regulator</fullName>
    </submittedName>
</protein>
<dbReference type="OrthoDB" id="7605634at2"/>
<dbReference type="CDD" id="cd00093">
    <property type="entry name" value="HTH_XRE"/>
    <property type="match status" value="1"/>
</dbReference>
<dbReference type="SUPFAM" id="SSF47413">
    <property type="entry name" value="lambda repressor-like DNA-binding domains"/>
    <property type="match status" value="1"/>
</dbReference>
<name>A0A6I4TUU1_9SPHN</name>
<comment type="caution">
    <text evidence="1">The sequence shown here is derived from an EMBL/GenBank/DDBJ whole genome shotgun (WGS) entry which is preliminary data.</text>
</comment>
<keyword evidence="2" id="KW-1185">Reference proteome</keyword>
<dbReference type="Proteomes" id="UP000469430">
    <property type="component" value="Unassembled WGS sequence"/>
</dbReference>
<dbReference type="AlphaFoldDB" id="A0A6I4TUU1"/>